<dbReference type="PROSITE" id="PS51257">
    <property type="entry name" value="PROKAR_LIPOPROTEIN"/>
    <property type="match status" value="1"/>
</dbReference>
<dbReference type="EMBL" id="VOWJ01000023">
    <property type="protein sequence ID" value="TXE88191.1"/>
    <property type="molecule type" value="Genomic_DNA"/>
</dbReference>
<proteinExistence type="predicted"/>
<comment type="caution">
    <text evidence="2">The sequence shown here is derived from an EMBL/GenBank/DDBJ whole genome shotgun (WGS) entry which is preliminary data.</text>
</comment>
<sequence length="158" mass="18511">MLKNIFPCFLCLFLSACAIKNKTQSQSVFVILKNSQIKFNDYGFLYQGKNDINLELYNASKALFTLKIADNICINGVCYAKKLFNKKFFNYEYYDDFTKDLILQKTIFNSKNKILNSCGFIQELKSKDYEIFYEVCDGKMNFSEKKSNIKFSITRIKN</sequence>
<protein>
    <recommendedName>
        <fullName evidence="4">Lipoprotein</fullName>
    </recommendedName>
</protein>
<feature type="signal peptide" evidence="1">
    <location>
        <begin position="1"/>
        <end position="18"/>
    </location>
</feature>
<gene>
    <name evidence="2" type="ORF">FPD38_04990</name>
</gene>
<name>A0A5C7E2S6_9BACT</name>
<keyword evidence="1" id="KW-0732">Signal</keyword>
<feature type="chain" id="PRO_5022883341" description="Lipoprotein" evidence="1">
    <location>
        <begin position="19"/>
        <end position="158"/>
    </location>
</feature>
<evidence type="ECO:0000256" key="1">
    <source>
        <dbReference type="SAM" id="SignalP"/>
    </source>
</evidence>
<evidence type="ECO:0000313" key="3">
    <source>
        <dbReference type="Proteomes" id="UP000321629"/>
    </source>
</evidence>
<dbReference type="AlphaFoldDB" id="A0A5C7E2S6"/>
<dbReference type="Proteomes" id="UP000321629">
    <property type="component" value="Unassembled WGS sequence"/>
</dbReference>
<dbReference type="RefSeq" id="WP_147555641.1">
    <property type="nucleotide sequence ID" value="NZ_VOWJ01000023.1"/>
</dbReference>
<evidence type="ECO:0000313" key="2">
    <source>
        <dbReference type="EMBL" id="TXE88191.1"/>
    </source>
</evidence>
<organism evidence="2 3">
    <name type="scientific">Campylobacter volucris</name>
    <dbReference type="NCBI Taxonomy" id="1031542"/>
    <lineage>
        <taxon>Bacteria</taxon>
        <taxon>Pseudomonadati</taxon>
        <taxon>Campylobacterota</taxon>
        <taxon>Epsilonproteobacteria</taxon>
        <taxon>Campylobacterales</taxon>
        <taxon>Campylobacteraceae</taxon>
        <taxon>Campylobacter</taxon>
    </lineage>
</organism>
<reference evidence="2 3" key="1">
    <citation type="submission" date="2019-07" db="EMBL/GenBank/DDBJ databases">
        <title>Rapid identification of Enteric Bacteria from Whole Genome Sequences (WGS) using Average Nucleotide Identity (ANI).</title>
        <authorList>
            <person name="Lane C."/>
        </authorList>
    </citation>
    <scope>NUCLEOTIDE SEQUENCE [LARGE SCALE GENOMIC DNA]</scope>
    <source>
        <strain evidence="2 3">2016D-0084</strain>
    </source>
</reference>
<accession>A0A5C7E2S6</accession>
<evidence type="ECO:0008006" key="4">
    <source>
        <dbReference type="Google" id="ProtNLM"/>
    </source>
</evidence>